<sequence length="414" mass="44083">MRITIITIGSTGDVLPYTGLAARLQTDGHEVAIATHAPFEELVRSRGADFRPLPMNMQAELGSQRGQRALRTSAAGSTGSIALYVRHWREMGEAIVEAATGADLLLVSTLAWQGIHVAEGLNIPSMGVYLQPVDPTGAFPPWMLTQRSLGRWGNRVAARTVRNLGQLPFRSATRELRRKLGLAPVGIREHFAQLEAQRWPAVYGYSPAVLPAPADWPAWRPVAGFWWPVSDLDWEPSAELTEFLAAGEPPVLVTLGSMTPADSEASAATIQQALAATGQRAIVQSGWAALGVEAGERLLVVGAVPHDWLFPQVAAVVHHSGAGTTAAGLRAGLPTIPLPLAADQPLWARRLVEIGAAPTTVPLRRLDAERLSGAITRATAEPAFRRRAALLGGQLAAEDGAGVVAEAIASGRYW</sequence>
<proteinExistence type="predicted"/>
<dbReference type="EMBL" id="DXBY01000015">
    <property type="protein sequence ID" value="HIZ34249.1"/>
    <property type="molecule type" value="Genomic_DNA"/>
</dbReference>
<gene>
    <name evidence="3" type="ORF">H9815_00605</name>
</gene>
<dbReference type="GO" id="GO:0005975">
    <property type="term" value="P:carbohydrate metabolic process"/>
    <property type="evidence" value="ECO:0007669"/>
    <property type="project" value="InterPro"/>
</dbReference>
<dbReference type="FunFam" id="3.40.50.2000:FF:000009">
    <property type="entry name" value="Sterol 3-beta-glucosyltransferase UGT80A2"/>
    <property type="match status" value="1"/>
</dbReference>
<feature type="domain" description="Glycosyltransferase family 28 N-terminal" evidence="1">
    <location>
        <begin position="3"/>
        <end position="126"/>
    </location>
</feature>
<feature type="domain" description="Erythromycin biosynthesis protein CIII-like C-terminal" evidence="2">
    <location>
        <begin position="300"/>
        <end position="398"/>
    </location>
</feature>
<dbReference type="Pfam" id="PF03033">
    <property type="entry name" value="Glyco_transf_28"/>
    <property type="match status" value="1"/>
</dbReference>
<dbReference type="PANTHER" id="PTHR48050">
    <property type="entry name" value="STEROL 3-BETA-GLUCOSYLTRANSFERASE"/>
    <property type="match status" value="1"/>
</dbReference>
<dbReference type="InterPro" id="IPR002213">
    <property type="entry name" value="UDP_glucos_trans"/>
</dbReference>
<evidence type="ECO:0000313" key="3">
    <source>
        <dbReference type="EMBL" id="HIZ34249.1"/>
    </source>
</evidence>
<dbReference type="PANTHER" id="PTHR48050:SF13">
    <property type="entry name" value="STEROL 3-BETA-GLUCOSYLTRANSFERASE UGT80A2"/>
    <property type="match status" value="1"/>
</dbReference>
<dbReference type="CDD" id="cd03784">
    <property type="entry name" value="GT1_Gtf-like"/>
    <property type="match status" value="1"/>
</dbReference>
<dbReference type="SUPFAM" id="SSF53756">
    <property type="entry name" value="UDP-Glycosyltransferase/glycogen phosphorylase"/>
    <property type="match status" value="1"/>
</dbReference>
<dbReference type="Proteomes" id="UP000824037">
    <property type="component" value="Unassembled WGS sequence"/>
</dbReference>
<dbReference type="Pfam" id="PF06722">
    <property type="entry name" value="EryCIII-like_C"/>
    <property type="match status" value="1"/>
</dbReference>
<protein>
    <submittedName>
        <fullName evidence="3">Glycosyltransferase</fullName>
    </submittedName>
</protein>
<evidence type="ECO:0000259" key="1">
    <source>
        <dbReference type="Pfam" id="PF03033"/>
    </source>
</evidence>
<evidence type="ECO:0000259" key="2">
    <source>
        <dbReference type="Pfam" id="PF06722"/>
    </source>
</evidence>
<dbReference type="InterPro" id="IPR050426">
    <property type="entry name" value="Glycosyltransferase_28"/>
</dbReference>
<dbReference type="GO" id="GO:0033072">
    <property type="term" value="P:vancomycin biosynthetic process"/>
    <property type="evidence" value="ECO:0007669"/>
    <property type="project" value="UniProtKB-ARBA"/>
</dbReference>
<evidence type="ECO:0000313" key="4">
    <source>
        <dbReference type="Proteomes" id="UP000824037"/>
    </source>
</evidence>
<organism evidence="3 4">
    <name type="scientific">Candidatus Ruania gallistercoris</name>
    <dbReference type="NCBI Taxonomy" id="2838746"/>
    <lineage>
        <taxon>Bacteria</taxon>
        <taxon>Bacillati</taxon>
        <taxon>Actinomycetota</taxon>
        <taxon>Actinomycetes</taxon>
        <taxon>Micrococcales</taxon>
        <taxon>Ruaniaceae</taxon>
        <taxon>Ruania</taxon>
    </lineage>
</organism>
<reference evidence="3" key="1">
    <citation type="journal article" date="2021" name="PeerJ">
        <title>Extensive microbial diversity within the chicken gut microbiome revealed by metagenomics and culture.</title>
        <authorList>
            <person name="Gilroy R."/>
            <person name="Ravi A."/>
            <person name="Getino M."/>
            <person name="Pursley I."/>
            <person name="Horton D.L."/>
            <person name="Alikhan N.F."/>
            <person name="Baker D."/>
            <person name="Gharbi K."/>
            <person name="Hall N."/>
            <person name="Watson M."/>
            <person name="Adriaenssens E.M."/>
            <person name="Foster-Nyarko E."/>
            <person name="Jarju S."/>
            <person name="Secka A."/>
            <person name="Antonio M."/>
            <person name="Oren A."/>
            <person name="Chaudhuri R.R."/>
            <person name="La Ragione R."/>
            <person name="Hildebrand F."/>
            <person name="Pallen M.J."/>
        </authorList>
    </citation>
    <scope>NUCLEOTIDE SEQUENCE</scope>
    <source>
        <strain evidence="3">ChiGjej4B4-7305</strain>
    </source>
</reference>
<dbReference type="InterPro" id="IPR010610">
    <property type="entry name" value="EryCIII-like_C"/>
</dbReference>
<name>A0A9D2EAX7_9MICO</name>
<comment type="caution">
    <text evidence="3">The sequence shown here is derived from an EMBL/GenBank/DDBJ whole genome shotgun (WGS) entry which is preliminary data.</text>
</comment>
<accession>A0A9D2EAX7</accession>
<dbReference type="GO" id="GO:0008194">
    <property type="term" value="F:UDP-glycosyltransferase activity"/>
    <property type="evidence" value="ECO:0007669"/>
    <property type="project" value="InterPro"/>
</dbReference>
<dbReference type="InterPro" id="IPR004276">
    <property type="entry name" value="GlycoTrans_28_N"/>
</dbReference>
<reference evidence="3" key="2">
    <citation type="submission" date="2021-04" db="EMBL/GenBank/DDBJ databases">
        <authorList>
            <person name="Gilroy R."/>
        </authorList>
    </citation>
    <scope>NUCLEOTIDE SEQUENCE</scope>
    <source>
        <strain evidence="3">ChiGjej4B4-7305</strain>
    </source>
</reference>
<dbReference type="GO" id="GO:0016758">
    <property type="term" value="F:hexosyltransferase activity"/>
    <property type="evidence" value="ECO:0007669"/>
    <property type="project" value="InterPro"/>
</dbReference>
<dbReference type="Gene3D" id="3.40.50.2000">
    <property type="entry name" value="Glycogen Phosphorylase B"/>
    <property type="match status" value="2"/>
</dbReference>
<dbReference type="AlphaFoldDB" id="A0A9D2EAX7"/>